<dbReference type="Proteomes" id="UP000005408">
    <property type="component" value="Unassembled WGS sequence"/>
</dbReference>
<accession>A0A8W8J7R0</accession>
<evidence type="ECO:0000256" key="1">
    <source>
        <dbReference type="ARBA" id="ARBA00023157"/>
    </source>
</evidence>
<name>A0A8W8J7R0_MAGGI</name>
<keyword evidence="4" id="KW-1185">Reference proteome</keyword>
<dbReference type="InterPro" id="IPR002181">
    <property type="entry name" value="Fibrinogen_a/b/g_C_dom"/>
</dbReference>
<dbReference type="PANTHER" id="PTHR19143">
    <property type="entry name" value="FIBRINOGEN/TENASCIN/ANGIOPOEITIN"/>
    <property type="match status" value="1"/>
</dbReference>
<evidence type="ECO:0000259" key="2">
    <source>
        <dbReference type="PROSITE" id="PS51406"/>
    </source>
</evidence>
<dbReference type="Pfam" id="PF00147">
    <property type="entry name" value="Fibrinogen_C"/>
    <property type="match status" value="1"/>
</dbReference>
<sequence length="422" mass="48025">MLQVPYALMDRKLSKYLHFLMLALRKRKEGHNATLKISDFIYSDIKEATRSKTREGSPTIGKANPTRDSIWPNIFIASTIIDFKVPAVSPSMDFHKVSKSVMYLAALFLDSLPLFPLLIHPSDIKRTVIYGASDFEASPIFCAINCAQNRTCIMFYICSLSGHNMCVLSPLYDQNTNQNESMPCIAYKLKKDCDIDHVYNRHNNVCVKCSPYCEYKDCEDFKLIHGSTGLYSLSLGGSTVPVWCDMDTDNGGWIVIQRRINGSVDFYRGWDDYKMGFGDPSGEYWIGLQNLHEITSRGKFILRIDMEFSSQNYYARYSDFFIQSENSSFRLNFSAFLGGNAGDSLSLHNGRPFSTFDRDNDDGPRSLNCAIEFCGAWWYAGCHESNLNGLYQNTTYGKGINWNSITGHYQSLSYVEMKIKRS</sequence>
<dbReference type="SMART" id="SM00186">
    <property type="entry name" value="FBG"/>
    <property type="match status" value="1"/>
</dbReference>
<reference evidence="3" key="1">
    <citation type="submission" date="2022-08" db="UniProtKB">
        <authorList>
            <consortium name="EnsemblMetazoa"/>
        </authorList>
    </citation>
    <scope>IDENTIFICATION</scope>
    <source>
        <strain evidence="3">05x7-T-G4-1.051#20</strain>
    </source>
</reference>
<dbReference type="CDD" id="cd00087">
    <property type="entry name" value="FReD"/>
    <property type="match status" value="1"/>
</dbReference>
<dbReference type="InterPro" id="IPR020837">
    <property type="entry name" value="Fibrinogen_CS"/>
</dbReference>
<keyword evidence="1" id="KW-1015">Disulfide bond</keyword>
<feature type="domain" description="Fibrinogen C-terminal" evidence="2">
    <location>
        <begin position="209"/>
        <end position="422"/>
    </location>
</feature>
<proteinExistence type="predicted"/>
<dbReference type="PROSITE" id="PS51406">
    <property type="entry name" value="FIBRINOGEN_C_2"/>
    <property type="match status" value="1"/>
</dbReference>
<dbReference type="InterPro" id="IPR036056">
    <property type="entry name" value="Fibrinogen-like_C"/>
</dbReference>
<dbReference type="SUPFAM" id="SSF56496">
    <property type="entry name" value="Fibrinogen C-terminal domain-like"/>
    <property type="match status" value="1"/>
</dbReference>
<protein>
    <recommendedName>
        <fullName evidence="2">Fibrinogen C-terminal domain-containing protein</fullName>
    </recommendedName>
</protein>
<dbReference type="EnsemblMetazoa" id="G17187.1">
    <property type="protein sequence ID" value="G17187.1:cds"/>
    <property type="gene ID" value="G17187"/>
</dbReference>
<dbReference type="PROSITE" id="PS00514">
    <property type="entry name" value="FIBRINOGEN_C_1"/>
    <property type="match status" value="1"/>
</dbReference>
<dbReference type="InterPro" id="IPR014716">
    <property type="entry name" value="Fibrinogen_a/b/g_C_1"/>
</dbReference>
<dbReference type="GO" id="GO:0005615">
    <property type="term" value="C:extracellular space"/>
    <property type="evidence" value="ECO:0007669"/>
    <property type="project" value="TreeGrafter"/>
</dbReference>
<dbReference type="AlphaFoldDB" id="A0A8W8J7R0"/>
<evidence type="ECO:0000313" key="4">
    <source>
        <dbReference type="Proteomes" id="UP000005408"/>
    </source>
</evidence>
<evidence type="ECO:0000313" key="3">
    <source>
        <dbReference type="EnsemblMetazoa" id="G17187.1:cds"/>
    </source>
</evidence>
<dbReference type="Gene3D" id="3.90.215.10">
    <property type="entry name" value="Gamma Fibrinogen, chain A, domain 1"/>
    <property type="match status" value="1"/>
</dbReference>
<dbReference type="InterPro" id="IPR050373">
    <property type="entry name" value="Fibrinogen_C-term_domain"/>
</dbReference>
<organism evidence="3 4">
    <name type="scientific">Magallana gigas</name>
    <name type="common">Pacific oyster</name>
    <name type="synonym">Crassostrea gigas</name>
    <dbReference type="NCBI Taxonomy" id="29159"/>
    <lineage>
        <taxon>Eukaryota</taxon>
        <taxon>Metazoa</taxon>
        <taxon>Spiralia</taxon>
        <taxon>Lophotrochozoa</taxon>
        <taxon>Mollusca</taxon>
        <taxon>Bivalvia</taxon>
        <taxon>Autobranchia</taxon>
        <taxon>Pteriomorphia</taxon>
        <taxon>Ostreida</taxon>
        <taxon>Ostreoidea</taxon>
        <taxon>Ostreidae</taxon>
        <taxon>Magallana</taxon>
    </lineage>
</organism>